<name>A0A5C7DW51_9BACT</name>
<comment type="caution">
    <text evidence="1">The sequence shown here is derived from an EMBL/GenBank/DDBJ whole genome shotgun (WGS) entry which is preliminary data.</text>
</comment>
<proteinExistence type="predicted"/>
<protein>
    <submittedName>
        <fullName evidence="1">Uncharacterized protein</fullName>
    </submittedName>
</protein>
<gene>
    <name evidence="1" type="ORF">FPD46_05970</name>
</gene>
<feature type="non-terminal residue" evidence="1">
    <location>
        <position position="77"/>
    </location>
</feature>
<evidence type="ECO:0000313" key="1">
    <source>
        <dbReference type="EMBL" id="TXE81227.1"/>
    </source>
</evidence>
<sequence length="77" mass="9444">MDKIEFNLLKLSELEIEKDKFILEEIKGKEYYITSLRNFCKILDISYQVFHKKRNVKYKNIFVTKIKRKKFKIVIIV</sequence>
<evidence type="ECO:0000313" key="2">
    <source>
        <dbReference type="Proteomes" id="UP000321310"/>
    </source>
</evidence>
<organism evidence="1 2">
    <name type="scientific">Campylobacter peloridis</name>
    <dbReference type="NCBI Taxonomy" id="488546"/>
    <lineage>
        <taxon>Bacteria</taxon>
        <taxon>Pseudomonadati</taxon>
        <taxon>Campylobacterota</taxon>
        <taxon>Epsilonproteobacteria</taxon>
        <taxon>Campylobacterales</taxon>
        <taxon>Campylobacteraceae</taxon>
        <taxon>Campylobacter</taxon>
    </lineage>
</organism>
<dbReference type="Proteomes" id="UP000321310">
    <property type="component" value="Unassembled WGS sequence"/>
</dbReference>
<accession>A0A5C7DW51</accession>
<dbReference type="EMBL" id="VOWB01000050">
    <property type="protein sequence ID" value="TXE81227.1"/>
    <property type="molecule type" value="Genomic_DNA"/>
</dbReference>
<dbReference type="RefSeq" id="WP_147575754.1">
    <property type="nucleotide sequence ID" value="NZ_VOWB01000050.1"/>
</dbReference>
<dbReference type="AlphaFoldDB" id="A0A5C7DW51"/>
<reference evidence="1 2" key="1">
    <citation type="submission" date="2019-07" db="EMBL/GenBank/DDBJ databases">
        <title>Rapid identification of Enteric Bacteria from Whole Genome Sequences (WGS) using Average Nucleotide Identity (ANI).</title>
        <authorList>
            <person name="Lane C."/>
        </authorList>
    </citation>
    <scope>NUCLEOTIDE SEQUENCE [LARGE SCALE GENOMIC DNA]</scope>
    <source>
        <strain evidence="1 2">2016D-0250</strain>
    </source>
</reference>